<feature type="compositionally biased region" description="Low complexity" evidence="1">
    <location>
        <begin position="423"/>
        <end position="447"/>
    </location>
</feature>
<dbReference type="PANTHER" id="PTHR13650:SF0">
    <property type="entry name" value="SPATACSIN"/>
    <property type="match status" value="1"/>
</dbReference>
<evidence type="ECO:0000313" key="4">
    <source>
        <dbReference type="Proteomes" id="UP000288805"/>
    </source>
</evidence>
<proteinExistence type="predicted"/>
<gene>
    <name evidence="3" type="primary">MAIL3_198</name>
    <name evidence="3" type="ORF">CK203_059834</name>
</gene>
<accession>A0A438GG16</accession>
<dbReference type="Pfam" id="PF10536">
    <property type="entry name" value="PMD"/>
    <property type="match status" value="1"/>
</dbReference>
<comment type="caution">
    <text evidence="3">The sequence shown here is derived from an EMBL/GenBank/DDBJ whole genome shotgun (WGS) entry which is preliminary data.</text>
</comment>
<dbReference type="PANTHER" id="PTHR13650">
    <property type="entry name" value="SPATACSIN"/>
    <property type="match status" value="1"/>
</dbReference>
<dbReference type="Proteomes" id="UP000288805">
    <property type="component" value="Unassembled WGS sequence"/>
</dbReference>
<evidence type="ECO:0000259" key="2">
    <source>
        <dbReference type="Pfam" id="PF10536"/>
    </source>
</evidence>
<protein>
    <submittedName>
        <fullName evidence="3">Serine/threonine-protein phosphatase 7 long form-like</fullName>
    </submittedName>
</protein>
<organism evidence="3 4">
    <name type="scientific">Vitis vinifera</name>
    <name type="common">Grape</name>
    <dbReference type="NCBI Taxonomy" id="29760"/>
    <lineage>
        <taxon>Eukaryota</taxon>
        <taxon>Viridiplantae</taxon>
        <taxon>Streptophyta</taxon>
        <taxon>Embryophyta</taxon>
        <taxon>Tracheophyta</taxon>
        <taxon>Spermatophyta</taxon>
        <taxon>Magnoliopsida</taxon>
        <taxon>eudicotyledons</taxon>
        <taxon>Gunneridae</taxon>
        <taxon>Pentapetalae</taxon>
        <taxon>rosids</taxon>
        <taxon>Vitales</taxon>
        <taxon>Vitaceae</taxon>
        <taxon>Viteae</taxon>
        <taxon>Vitis</taxon>
    </lineage>
</organism>
<evidence type="ECO:0000256" key="1">
    <source>
        <dbReference type="SAM" id="MobiDB-lite"/>
    </source>
</evidence>
<feature type="domain" description="Aminotransferase-like plant mobile" evidence="2">
    <location>
        <begin position="267"/>
        <end position="356"/>
    </location>
</feature>
<evidence type="ECO:0000313" key="3">
    <source>
        <dbReference type="EMBL" id="RVW71139.1"/>
    </source>
</evidence>
<feature type="compositionally biased region" description="Basic residues" evidence="1">
    <location>
        <begin position="451"/>
        <end position="460"/>
    </location>
</feature>
<feature type="compositionally biased region" description="Polar residues" evidence="1">
    <location>
        <begin position="482"/>
        <end position="491"/>
    </location>
</feature>
<feature type="region of interest" description="Disordered" evidence="1">
    <location>
        <begin position="416"/>
        <end position="491"/>
    </location>
</feature>
<dbReference type="AlphaFoldDB" id="A0A438GG16"/>
<dbReference type="InterPro" id="IPR019557">
    <property type="entry name" value="AminoTfrase-like_pln_mobile"/>
</dbReference>
<sequence>MVLVDLLQVKNTLPMLMLRLMQMLFKASSHEVVLYDHFQGLFHVKANRSSKKTSSGRQTYRVNPYVSPLSCLTVWLEITAARETSSIKVNDIASKIANSVGAAAEATNSLPVGGRPLQFHYNRGNPKRRRLMEPISLEHLPATTSDVSCVSDNAKIFSVQGFVAEVERKSDAGELTKVSVNSDDGPNSLSKMVVVLCEQHLFLPLLRAFEMFLPSCSLSPFIRALQWNMPNSIVMEHREGRFDPNPLDRSILVLQDRHRSQLVDSGKDVAMILGLRIHGPPITGTCDIDWSLLCSELLGVVPSLSQIRGSAISAQWLREQFSYPPVGVDDVILQRYARAFILTLLGGALFADKTGTHRLYVGQPDFGHPPVPILVQHVHDEADEEIWRTMSPLICFDIILWHRLERVLRQFRDGHRVHSTHEPSTSSSPSMRPPSLITLVRGPPIRGWGRGGRRAGHRHPSASLESPLSPPDVSIPAHSSRPETTIPSSLTSVEPSISLDLPFFPHVTSIQTFSPPSPPPSQPSISLDAPPLVIESIAPPPIIESIAPPPVTESIVLLPFLQGATHVAQLHVRVPRGHRAPRVR</sequence>
<reference evidence="3 4" key="1">
    <citation type="journal article" date="2018" name="PLoS Genet.">
        <title>Population sequencing reveals clonal diversity and ancestral inbreeding in the grapevine cultivar Chardonnay.</title>
        <authorList>
            <person name="Roach M.J."/>
            <person name="Johnson D.L."/>
            <person name="Bohlmann J."/>
            <person name="van Vuuren H.J."/>
            <person name="Jones S.J."/>
            <person name="Pretorius I.S."/>
            <person name="Schmidt S.A."/>
            <person name="Borneman A.R."/>
        </authorList>
    </citation>
    <scope>NUCLEOTIDE SEQUENCE [LARGE SCALE GENOMIC DNA]</scope>
    <source>
        <strain evidence="4">cv. Chardonnay</strain>
        <tissue evidence="3">Leaf</tissue>
    </source>
</reference>
<name>A0A438GG16_VITVI</name>
<dbReference type="EMBL" id="QGNW01000445">
    <property type="protein sequence ID" value="RVW71139.1"/>
    <property type="molecule type" value="Genomic_DNA"/>
</dbReference>
<dbReference type="InterPro" id="IPR028103">
    <property type="entry name" value="Spatacsin"/>
</dbReference>